<dbReference type="STRING" id="5786.F0ZX81"/>
<accession>F0ZX81</accession>
<proteinExistence type="predicted"/>
<name>F0ZX81_DICPU</name>
<dbReference type="GeneID" id="10505775"/>
<gene>
    <name evidence="2" type="ORF">DICPUDRAFT_89646</name>
</gene>
<dbReference type="Proteomes" id="UP000001064">
    <property type="component" value="Unassembled WGS sequence"/>
</dbReference>
<protein>
    <recommendedName>
        <fullName evidence="1">AMP-dependent synthetase/ligase domain-containing protein</fullName>
    </recommendedName>
</protein>
<dbReference type="InterPro" id="IPR000873">
    <property type="entry name" value="AMP-dep_synth/lig_dom"/>
</dbReference>
<dbReference type="Gene3D" id="3.40.50.12780">
    <property type="entry name" value="N-terminal domain of ligase-like"/>
    <property type="match status" value="1"/>
</dbReference>
<dbReference type="OrthoDB" id="10253115at2759"/>
<sequence>MLNRSNNIKSVLVRSYSSFVQPGKFNVEHNETIANRLKNACNTFGYYDALSIPDHENYTLTYDEMLHNVKGLANGFAEHNIKKDQVVVSNSEGINNTLTYLGATTAGLTYVTLPASSTFSEIGAHLQKKKANSLIMGDMENNMVEGALEFFPNLNRSEYFRDERYPQLKHIFSMANKDEPGISLLKDIILDSKDFPYGDLSNNQVSVSYPINDQYVSFTQKSVLNTADALGEFFDIKPRQRFSLAIPSTESLSTIFNLACLLRGAFVAQISNINPTTIINTITQDKCEVLLISGSNFNTLVNSTEFSKVESLKLNKLVIVGEYDASLLKQFESKCKTQTFNIPVNSNQILGFAVSSSNVKLLPNVEAKVVGGVLKTKGYHVSNGEWLDTKIKATLEKDGSIKL</sequence>
<dbReference type="eggNOG" id="KOG1177">
    <property type="taxonomic scope" value="Eukaryota"/>
</dbReference>
<organism evidence="2 3">
    <name type="scientific">Dictyostelium purpureum</name>
    <name type="common">Slime mold</name>
    <dbReference type="NCBI Taxonomy" id="5786"/>
    <lineage>
        <taxon>Eukaryota</taxon>
        <taxon>Amoebozoa</taxon>
        <taxon>Evosea</taxon>
        <taxon>Eumycetozoa</taxon>
        <taxon>Dictyostelia</taxon>
        <taxon>Dictyosteliales</taxon>
        <taxon>Dictyosteliaceae</taxon>
        <taxon>Dictyostelium</taxon>
    </lineage>
</organism>
<dbReference type="AlphaFoldDB" id="F0ZX81"/>
<dbReference type="GO" id="GO:0031956">
    <property type="term" value="F:medium-chain fatty acid-CoA ligase activity"/>
    <property type="evidence" value="ECO:0000318"/>
    <property type="project" value="GO_Central"/>
</dbReference>
<feature type="domain" description="AMP-dependent synthetase/ligase" evidence="1">
    <location>
        <begin position="48"/>
        <end position="138"/>
    </location>
</feature>
<dbReference type="RefSeq" id="XP_003292020.1">
    <property type="nucleotide sequence ID" value="XM_003291972.1"/>
</dbReference>
<dbReference type="Pfam" id="PF00501">
    <property type="entry name" value="AMP-binding"/>
    <property type="match status" value="1"/>
</dbReference>
<dbReference type="InParanoid" id="F0ZX81"/>
<dbReference type="Gene3D" id="3.40.50.980">
    <property type="match status" value="1"/>
</dbReference>
<keyword evidence="3" id="KW-1185">Reference proteome</keyword>
<dbReference type="GO" id="GO:0046689">
    <property type="term" value="P:response to mercury ion"/>
    <property type="evidence" value="ECO:0007669"/>
    <property type="project" value="EnsemblProtists"/>
</dbReference>
<dbReference type="GO" id="GO:0006631">
    <property type="term" value="P:fatty acid metabolic process"/>
    <property type="evidence" value="ECO:0000318"/>
    <property type="project" value="GO_Central"/>
</dbReference>
<dbReference type="SUPFAM" id="SSF56801">
    <property type="entry name" value="Acetyl-CoA synthetase-like"/>
    <property type="match status" value="1"/>
</dbReference>
<reference evidence="3" key="1">
    <citation type="journal article" date="2011" name="Genome Biol.">
        <title>Comparative genomics of the social amoebae Dictyostelium discoideum and Dictyostelium purpureum.</title>
        <authorList>
            <consortium name="US DOE Joint Genome Institute (JGI-PGF)"/>
            <person name="Sucgang R."/>
            <person name="Kuo A."/>
            <person name="Tian X."/>
            <person name="Salerno W."/>
            <person name="Parikh A."/>
            <person name="Feasley C.L."/>
            <person name="Dalin E."/>
            <person name="Tu H."/>
            <person name="Huang E."/>
            <person name="Barry K."/>
            <person name="Lindquist E."/>
            <person name="Shapiro H."/>
            <person name="Bruce D."/>
            <person name="Schmutz J."/>
            <person name="Salamov A."/>
            <person name="Fey P."/>
            <person name="Gaudet P."/>
            <person name="Anjard C."/>
            <person name="Babu M.M."/>
            <person name="Basu S."/>
            <person name="Bushmanova Y."/>
            <person name="van der Wel H."/>
            <person name="Katoh-Kurasawa M."/>
            <person name="Dinh C."/>
            <person name="Coutinho P.M."/>
            <person name="Saito T."/>
            <person name="Elias M."/>
            <person name="Schaap P."/>
            <person name="Kay R.R."/>
            <person name="Henrissat B."/>
            <person name="Eichinger L."/>
            <person name="Rivero F."/>
            <person name="Putnam N.H."/>
            <person name="West C.M."/>
            <person name="Loomis W.F."/>
            <person name="Chisholm R.L."/>
            <person name="Shaulsky G."/>
            <person name="Strassmann J.E."/>
            <person name="Queller D.C."/>
            <person name="Kuspa A."/>
            <person name="Grigoriev I.V."/>
        </authorList>
    </citation>
    <scope>NUCLEOTIDE SEQUENCE [LARGE SCALE GENOMIC DNA]</scope>
    <source>
        <strain evidence="3">QSDP1</strain>
    </source>
</reference>
<dbReference type="KEGG" id="dpp:DICPUDRAFT_89646"/>
<evidence type="ECO:0000313" key="2">
    <source>
        <dbReference type="EMBL" id="EGC31451.1"/>
    </source>
</evidence>
<dbReference type="EMBL" id="GL871253">
    <property type="protein sequence ID" value="EGC31451.1"/>
    <property type="molecule type" value="Genomic_DNA"/>
</dbReference>
<evidence type="ECO:0000313" key="3">
    <source>
        <dbReference type="Proteomes" id="UP000001064"/>
    </source>
</evidence>
<dbReference type="PANTHER" id="PTHR43201:SF30">
    <property type="entry name" value="AMP-DEPENDENT SYNTHETASE_LIGASE DOMAIN-CONTAINING PROTEIN"/>
    <property type="match status" value="1"/>
</dbReference>
<dbReference type="InterPro" id="IPR042099">
    <property type="entry name" value="ANL_N_sf"/>
</dbReference>
<evidence type="ECO:0000259" key="1">
    <source>
        <dbReference type="Pfam" id="PF00501"/>
    </source>
</evidence>
<dbReference type="PANTHER" id="PTHR43201">
    <property type="entry name" value="ACYL-COA SYNTHETASE"/>
    <property type="match status" value="1"/>
</dbReference>
<dbReference type="OMA" id="QFESKCK"/>
<dbReference type="VEuPathDB" id="AmoebaDB:DICPUDRAFT_89646"/>